<dbReference type="AlphaFoldDB" id="A0A0F9CRM2"/>
<reference evidence="2" key="1">
    <citation type="journal article" date="2015" name="Nature">
        <title>Complex archaea that bridge the gap between prokaryotes and eukaryotes.</title>
        <authorList>
            <person name="Spang A."/>
            <person name="Saw J.H."/>
            <person name="Jorgensen S.L."/>
            <person name="Zaremba-Niedzwiedzka K."/>
            <person name="Martijn J."/>
            <person name="Lind A.E."/>
            <person name="van Eijk R."/>
            <person name="Schleper C."/>
            <person name="Guy L."/>
            <person name="Ettema T.J."/>
        </authorList>
    </citation>
    <scope>NUCLEOTIDE SEQUENCE</scope>
</reference>
<gene>
    <name evidence="2" type="ORF">LCGC14_2291790</name>
</gene>
<evidence type="ECO:0000313" key="2">
    <source>
        <dbReference type="EMBL" id="KKL51804.1"/>
    </source>
</evidence>
<dbReference type="EMBL" id="LAZR01032121">
    <property type="protein sequence ID" value="KKL51804.1"/>
    <property type="molecule type" value="Genomic_DNA"/>
</dbReference>
<keyword evidence="1" id="KW-0472">Membrane</keyword>
<name>A0A0F9CRM2_9ZZZZ</name>
<feature type="transmembrane region" description="Helical" evidence="1">
    <location>
        <begin position="21"/>
        <end position="48"/>
    </location>
</feature>
<sequence>MPQKAQAQREVAVIARVWGWVAALVALVVVGAGLGTLLIPAAFFWLVFGG</sequence>
<proteinExistence type="predicted"/>
<keyword evidence="1" id="KW-0812">Transmembrane</keyword>
<evidence type="ECO:0000256" key="1">
    <source>
        <dbReference type="SAM" id="Phobius"/>
    </source>
</evidence>
<organism evidence="2">
    <name type="scientific">marine sediment metagenome</name>
    <dbReference type="NCBI Taxonomy" id="412755"/>
    <lineage>
        <taxon>unclassified sequences</taxon>
        <taxon>metagenomes</taxon>
        <taxon>ecological metagenomes</taxon>
    </lineage>
</organism>
<protein>
    <submittedName>
        <fullName evidence="2">Uncharacterized protein</fullName>
    </submittedName>
</protein>
<comment type="caution">
    <text evidence="2">The sequence shown here is derived from an EMBL/GenBank/DDBJ whole genome shotgun (WGS) entry which is preliminary data.</text>
</comment>
<accession>A0A0F9CRM2</accession>
<keyword evidence="1" id="KW-1133">Transmembrane helix</keyword>